<evidence type="ECO:0000313" key="8">
    <source>
        <dbReference type="Proteomes" id="UP000827092"/>
    </source>
</evidence>
<gene>
    <name evidence="7" type="ORF">JTE90_003068</name>
</gene>
<feature type="non-terminal residue" evidence="7">
    <location>
        <position position="1"/>
    </location>
</feature>
<protein>
    <recommendedName>
        <fullName evidence="6">Peptidase S1 domain-containing protein</fullName>
    </recommendedName>
</protein>
<feature type="domain" description="Peptidase S1" evidence="6">
    <location>
        <begin position="1"/>
        <end position="105"/>
    </location>
</feature>
<keyword evidence="2" id="KW-0378">Hydrolase</keyword>
<evidence type="ECO:0000256" key="5">
    <source>
        <dbReference type="ARBA" id="ARBA00024195"/>
    </source>
</evidence>
<keyword evidence="8" id="KW-1185">Reference proteome</keyword>
<dbReference type="GO" id="GO:0004252">
    <property type="term" value="F:serine-type endopeptidase activity"/>
    <property type="evidence" value="ECO:0007669"/>
    <property type="project" value="InterPro"/>
</dbReference>
<dbReference type="GO" id="GO:0005615">
    <property type="term" value="C:extracellular space"/>
    <property type="evidence" value="ECO:0007669"/>
    <property type="project" value="TreeGrafter"/>
</dbReference>
<keyword evidence="3" id="KW-0720">Serine protease</keyword>
<comment type="caution">
    <text evidence="7">The sequence shown here is derived from an EMBL/GenBank/DDBJ whole genome shotgun (WGS) entry which is preliminary data.</text>
</comment>
<evidence type="ECO:0000256" key="2">
    <source>
        <dbReference type="ARBA" id="ARBA00022801"/>
    </source>
</evidence>
<dbReference type="GO" id="GO:0006508">
    <property type="term" value="P:proteolysis"/>
    <property type="evidence" value="ECO:0007669"/>
    <property type="project" value="UniProtKB-KW"/>
</dbReference>
<proteinExistence type="inferred from homology"/>
<dbReference type="FunFam" id="2.40.10.10:FF:000002">
    <property type="entry name" value="Transmembrane protease serine"/>
    <property type="match status" value="1"/>
</dbReference>
<dbReference type="SUPFAM" id="SSF50494">
    <property type="entry name" value="Trypsin-like serine proteases"/>
    <property type="match status" value="1"/>
</dbReference>
<dbReference type="CDD" id="cd00190">
    <property type="entry name" value="Tryp_SPc"/>
    <property type="match status" value="1"/>
</dbReference>
<evidence type="ECO:0000256" key="4">
    <source>
        <dbReference type="ARBA" id="ARBA00023157"/>
    </source>
</evidence>
<sequence length="106" mass="11267">PDGTYQNVLKEVDVPVVSRALCNTYLRSTNLGPDFVLHNGFLCAGGEAGKDACTGDGGSPLVCQSGDQWYVVGLVSWGLGCGKPGVPGVYVNVLYYADWINNIINR</sequence>
<dbReference type="InterPro" id="IPR050127">
    <property type="entry name" value="Serine_Proteases_S1"/>
</dbReference>
<dbReference type="InterPro" id="IPR043504">
    <property type="entry name" value="Peptidase_S1_PA_chymotrypsin"/>
</dbReference>
<dbReference type="PANTHER" id="PTHR24264:SF54">
    <property type="entry name" value="PEPTIDASE S1 DOMAIN-CONTAINING PROTEIN"/>
    <property type="match status" value="1"/>
</dbReference>
<comment type="similarity">
    <text evidence="5">Belongs to the peptidase S1 family. CLIP subfamily.</text>
</comment>
<dbReference type="Gene3D" id="2.40.10.10">
    <property type="entry name" value="Trypsin-like serine proteases"/>
    <property type="match status" value="1"/>
</dbReference>
<keyword evidence="4" id="KW-1015">Disulfide bond</keyword>
<dbReference type="PANTHER" id="PTHR24264">
    <property type="entry name" value="TRYPSIN-RELATED"/>
    <property type="match status" value="1"/>
</dbReference>
<dbReference type="Proteomes" id="UP000827092">
    <property type="component" value="Unassembled WGS sequence"/>
</dbReference>
<dbReference type="InterPro" id="IPR001254">
    <property type="entry name" value="Trypsin_dom"/>
</dbReference>
<accession>A0AAV6TQY2</accession>
<dbReference type="Pfam" id="PF00089">
    <property type="entry name" value="Trypsin"/>
    <property type="match status" value="1"/>
</dbReference>
<dbReference type="AlphaFoldDB" id="A0AAV6TQY2"/>
<evidence type="ECO:0000256" key="1">
    <source>
        <dbReference type="ARBA" id="ARBA00022670"/>
    </source>
</evidence>
<dbReference type="InterPro" id="IPR009003">
    <property type="entry name" value="Peptidase_S1_PA"/>
</dbReference>
<evidence type="ECO:0000256" key="3">
    <source>
        <dbReference type="ARBA" id="ARBA00022825"/>
    </source>
</evidence>
<organism evidence="7 8">
    <name type="scientific">Oedothorax gibbosus</name>
    <dbReference type="NCBI Taxonomy" id="931172"/>
    <lineage>
        <taxon>Eukaryota</taxon>
        <taxon>Metazoa</taxon>
        <taxon>Ecdysozoa</taxon>
        <taxon>Arthropoda</taxon>
        <taxon>Chelicerata</taxon>
        <taxon>Arachnida</taxon>
        <taxon>Araneae</taxon>
        <taxon>Araneomorphae</taxon>
        <taxon>Entelegynae</taxon>
        <taxon>Araneoidea</taxon>
        <taxon>Linyphiidae</taxon>
        <taxon>Erigoninae</taxon>
        <taxon>Oedothorax</taxon>
    </lineage>
</organism>
<evidence type="ECO:0000259" key="6">
    <source>
        <dbReference type="PROSITE" id="PS50240"/>
    </source>
</evidence>
<dbReference type="EMBL" id="JAFNEN010001313">
    <property type="protein sequence ID" value="KAG8174126.1"/>
    <property type="molecule type" value="Genomic_DNA"/>
</dbReference>
<reference evidence="7 8" key="1">
    <citation type="journal article" date="2022" name="Nat. Ecol. Evol.">
        <title>A masculinizing supergene underlies an exaggerated male reproductive morph in a spider.</title>
        <authorList>
            <person name="Hendrickx F."/>
            <person name="De Corte Z."/>
            <person name="Sonet G."/>
            <person name="Van Belleghem S.M."/>
            <person name="Kostlbacher S."/>
            <person name="Vangestel C."/>
        </authorList>
    </citation>
    <scope>NUCLEOTIDE SEQUENCE [LARGE SCALE GENOMIC DNA]</scope>
    <source>
        <strain evidence="7">W744_W776</strain>
    </source>
</reference>
<keyword evidence="1" id="KW-0645">Protease</keyword>
<dbReference type="PROSITE" id="PS50240">
    <property type="entry name" value="TRYPSIN_DOM"/>
    <property type="match status" value="1"/>
</dbReference>
<name>A0AAV6TQY2_9ARAC</name>
<evidence type="ECO:0000313" key="7">
    <source>
        <dbReference type="EMBL" id="KAG8174126.1"/>
    </source>
</evidence>